<evidence type="ECO:0000256" key="1">
    <source>
        <dbReference type="ARBA" id="ARBA00005350"/>
    </source>
</evidence>
<evidence type="ECO:0000256" key="2">
    <source>
        <dbReference type="RuleBase" id="RU363116"/>
    </source>
</evidence>
<protein>
    <recommendedName>
        <fullName evidence="2">Phospholipid scramblase</fullName>
    </recommendedName>
</protein>
<comment type="similarity">
    <text evidence="1 2">Belongs to the phospholipid scramblase family.</text>
</comment>
<evidence type="ECO:0000313" key="4">
    <source>
        <dbReference type="Proteomes" id="UP000668214"/>
    </source>
</evidence>
<dbReference type="InterPro" id="IPR005552">
    <property type="entry name" value="Scramblase"/>
</dbReference>
<dbReference type="InterPro" id="IPR025659">
    <property type="entry name" value="Tubby-like_C"/>
</dbReference>
<evidence type="ECO:0000313" key="3">
    <source>
        <dbReference type="EMBL" id="KAG5318807.1"/>
    </source>
</evidence>
<keyword evidence="2" id="KW-0106">Calcium</keyword>
<gene>
    <name evidence="3" type="primary">Plscr2</name>
    <name evidence="3" type="ORF">G6Z78_0004136</name>
</gene>
<accession>A0A836ERQ0</accession>
<dbReference type="GO" id="GO:0005886">
    <property type="term" value="C:plasma membrane"/>
    <property type="evidence" value="ECO:0007669"/>
    <property type="project" value="TreeGrafter"/>
</dbReference>
<dbReference type="Proteomes" id="UP000668214">
    <property type="component" value="Unassembled WGS sequence"/>
</dbReference>
<keyword evidence="2" id="KW-0449">Lipoprotein</keyword>
<name>A0A836ERQ0_9HYME</name>
<keyword evidence="4" id="KW-1185">Reference proteome</keyword>
<organism evidence="3 4">
    <name type="scientific">Pseudoatta argentina</name>
    <dbReference type="NCBI Taxonomy" id="621737"/>
    <lineage>
        <taxon>Eukaryota</taxon>
        <taxon>Metazoa</taxon>
        <taxon>Ecdysozoa</taxon>
        <taxon>Arthropoda</taxon>
        <taxon>Hexapoda</taxon>
        <taxon>Insecta</taxon>
        <taxon>Pterygota</taxon>
        <taxon>Neoptera</taxon>
        <taxon>Endopterygota</taxon>
        <taxon>Hymenoptera</taxon>
        <taxon>Apocrita</taxon>
        <taxon>Aculeata</taxon>
        <taxon>Formicoidea</taxon>
        <taxon>Formicidae</taxon>
        <taxon>Myrmicinae</taxon>
        <taxon>Pseudoatta</taxon>
    </lineage>
</organism>
<comment type="caution">
    <text evidence="3">The sequence shown here is derived from an EMBL/GenBank/DDBJ whole genome shotgun (WGS) entry which is preliminary data.</text>
</comment>
<dbReference type="AlphaFoldDB" id="A0A836ERQ0"/>
<dbReference type="Pfam" id="PF03803">
    <property type="entry name" value="Scramblase"/>
    <property type="match status" value="1"/>
</dbReference>
<feature type="non-terminal residue" evidence="3">
    <location>
        <position position="1"/>
    </location>
</feature>
<dbReference type="EMBL" id="JAANIA010001848">
    <property type="protein sequence ID" value="KAG5318807.1"/>
    <property type="molecule type" value="Genomic_DNA"/>
</dbReference>
<comment type="cofactor">
    <cofactor evidence="2">
        <name>Ca(2+)</name>
        <dbReference type="ChEBI" id="CHEBI:29108"/>
    </cofactor>
</comment>
<proteinExistence type="inferred from homology"/>
<dbReference type="SUPFAM" id="SSF54518">
    <property type="entry name" value="Tubby C-terminal domain-like"/>
    <property type="match status" value="1"/>
</dbReference>
<dbReference type="PANTHER" id="PTHR23248">
    <property type="entry name" value="PHOSPHOLIPID SCRAMBLASE-RELATED"/>
    <property type="match status" value="1"/>
</dbReference>
<dbReference type="PANTHER" id="PTHR23248:SF9">
    <property type="entry name" value="PHOSPHOLIPID SCRAMBLASE"/>
    <property type="match status" value="1"/>
</dbReference>
<feature type="non-terminal residue" evidence="3">
    <location>
        <position position="242"/>
    </location>
</feature>
<dbReference type="GO" id="GO:0017128">
    <property type="term" value="F:phospholipid scramblase activity"/>
    <property type="evidence" value="ECO:0007669"/>
    <property type="project" value="InterPro"/>
</dbReference>
<reference evidence="3" key="1">
    <citation type="submission" date="2020-02" db="EMBL/GenBank/DDBJ databases">
        <title>Relaxed selection underlies rapid genomic changes in the transitions from sociality to social parasitism in ants.</title>
        <authorList>
            <person name="Bi X."/>
        </authorList>
    </citation>
    <scope>NUCLEOTIDE SEQUENCE</scope>
    <source>
        <strain evidence="3">BGI-DK2014c</strain>
        <tissue evidence="3">Whole body</tissue>
    </source>
</reference>
<comment type="function">
    <text evidence="2">May mediate accelerated ATP-independent bidirectional transbilayer migration of phospholipids upon binding calcium ions that results in a loss of phospholipid asymmetry in the plasma membrane.</text>
</comment>
<sequence>MTDQKYYAPYPPLSRVGLQPPQPIATAPPQPGASILPPGGWLPPNMTYPPGLEYLMDLEYLFVNQKIELLQGEGGLIFYMAEESGICWRLCVGKYRSCEFFIYDKNQHEVLRMIRPFRCDGCCCPCYLQVLEVYSGNTLLGSVTQEWSIWRPKFYVRDASGQPVLMIKGPLIRFCIDVIFKVKSMDEKHRVGMIRKHWSGFAREMFTVSDMFGIYFPRDLDVKIKAVLLGACILIVGIMKIL</sequence>
<keyword evidence="2" id="KW-0564">Palmitate</keyword>